<organism evidence="2 3">
    <name type="scientific">Synchytrium microbalum</name>
    <dbReference type="NCBI Taxonomy" id="1806994"/>
    <lineage>
        <taxon>Eukaryota</taxon>
        <taxon>Fungi</taxon>
        <taxon>Fungi incertae sedis</taxon>
        <taxon>Chytridiomycota</taxon>
        <taxon>Chytridiomycota incertae sedis</taxon>
        <taxon>Chytridiomycetes</taxon>
        <taxon>Synchytriales</taxon>
        <taxon>Synchytriaceae</taxon>
        <taxon>Synchytrium</taxon>
    </lineage>
</organism>
<dbReference type="EMBL" id="QEAO01000001">
    <property type="protein sequence ID" value="TPX38098.1"/>
    <property type="molecule type" value="Genomic_DNA"/>
</dbReference>
<sequence>MPKFTNANFPMTENGETYHVGTKRHDVASRILCVGDPNRAKTLSTLFDKPGPLFEKATKRGFTTFTGYYKGKPLSIVATGMGFPMTDFFVRECRAVVDGPMLICRFGSCGGISDRTHVGNMAVATKGSINIIRNVDYFSALAKGLKHAGPPYIISSPEQADPELSQCLIKSLSTKLRTPVIPCMNATACSFYSSQGRHDPSFLDENETLIEDIRKSHPECETLEMESYQLLHLAACSTGKSIRASACTMIFAGRKENEFITPEQVDELEITAGRAILDALITCSLPGEVDMLKGSPILKKAKM</sequence>
<dbReference type="OrthoDB" id="416752at2759"/>
<dbReference type="PANTHER" id="PTHR43691">
    <property type="entry name" value="URIDINE PHOSPHORYLASE"/>
    <property type="match status" value="1"/>
</dbReference>
<dbReference type="PANTHER" id="PTHR43691:SF14">
    <property type="entry name" value="URIDINE PHOSPHORYLASE"/>
    <property type="match status" value="1"/>
</dbReference>
<dbReference type="InterPro" id="IPR000845">
    <property type="entry name" value="Nucleoside_phosphorylase_d"/>
</dbReference>
<dbReference type="RefSeq" id="XP_031027813.1">
    <property type="nucleotide sequence ID" value="XM_031166265.1"/>
</dbReference>
<reference evidence="2 3" key="1">
    <citation type="journal article" date="2019" name="Sci. Rep.">
        <title>Comparative genomics of chytrid fungi reveal insights into the obligate biotrophic and pathogenic lifestyle of Synchytrium endobioticum.</title>
        <authorList>
            <person name="van de Vossenberg B.T.L.H."/>
            <person name="Warris S."/>
            <person name="Nguyen H.D.T."/>
            <person name="van Gent-Pelzer M.P.E."/>
            <person name="Joly D.L."/>
            <person name="van de Geest H.C."/>
            <person name="Bonants P.J.M."/>
            <person name="Smith D.S."/>
            <person name="Levesque C.A."/>
            <person name="van der Lee T.A.J."/>
        </authorList>
    </citation>
    <scope>NUCLEOTIDE SEQUENCE [LARGE SCALE GENOMIC DNA]</scope>
    <source>
        <strain evidence="2 3">JEL517</strain>
    </source>
</reference>
<dbReference type="SUPFAM" id="SSF53167">
    <property type="entry name" value="Purine and uridine phosphorylases"/>
    <property type="match status" value="1"/>
</dbReference>
<dbReference type="STRING" id="1806994.A0A507CFG4"/>
<comment type="caution">
    <text evidence="2">The sequence shown here is derived from an EMBL/GenBank/DDBJ whole genome shotgun (WGS) entry which is preliminary data.</text>
</comment>
<dbReference type="Gene3D" id="3.40.50.1580">
    <property type="entry name" value="Nucleoside phosphorylase domain"/>
    <property type="match status" value="1"/>
</dbReference>
<dbReference type="CDD" id="cd17769">
    <property type="entry name" value="NP_TgUP-like"/>
    <property type="match status" value="1"/>
</dbReference>
<dbReference type="Proteomes" id="UP000319731">
    <property type="component" value="Unassembled WGS sequence"/>
</dbReference>
<keyword evidence="3" id="KW-1185">Reference proteome</keyword>
<dbReference type="GO" id="GO:0004850">
    <property type="term" value="F:uridine phosphorylase activity"/>
    <property type="evidence" value="ECO:0007669"/>
    <property type="project" value="TreeGrafter"/>
</dbReference>
<evidence type="ECO:0000313" key="3">
    <source>
        <dbReference type="Proteomes" id="UP000319731"/>
    </source>
</evidence>
<dbReference type="GeneID" id="42001562"/>
<dbReference type="Pfam" id="PF01048">
    <property type="entry name" value="PNP_UDP_1"/>
    <property type="match status" value="1"/>
</dbReference>
<gene>
    <name evidence="2" type="ORF">SmJEL517_g00335</name>
</gene>
<evidence type="ECO:0000259" key="1">
    <source>
        <dbReference type="Pfam" id="PF01048"/>
    </source>
</evidence>
<name>A0A507CFG4_9FUNG</name>
<proteinExistence type="predicted"/>
<protein>
    <recommendedName>
        <fullName evidence="1">Nucleoside phosphorylase domain-containing protein</fullName>
    </recommendedName>
</protein>
<dbReference type="GO" id="GO:0005829">
    <property type="term" value="C:cytosol"/>
    <property type="evidence" value="ECO:0007669"/>
    <property type="project" value="TreeGrafter"/>
</dbReference>
<dbReference type="InterPro" id="IPR035994">
    <property type="entry name" value="Nucleoside_phosphorylase_sf"/>
</dbReference>
<accession>A0A507CFG4</accession>
<dbReference type="AlphaFoldDB" id="A0A507CFG4"/>
<feature type="domain" description="Nucleoside phosphorylase" evidence="1">
    <location>
        <begin position="31"/>
        <end position="281"/>
    </location>
</feature>
<dbReference type="GO" id="GO:0006218">
    <property type="term" value="P:uridine catabolic process"/>
    <property type="evidence" value="ECO:0007669"/>
    <property type="project" value="TreeGrafter"/>
</dbReference>
<evidence type="ECO:0000313" key="2">
    <source>
        <dbReference type="EMBL" id="TPX38098.1"/>
    </source>
</evidence>